<dbReference type="Proteomes" id="UP000199532">
    <property type="component" value="Unassembled WGS sequence"/>
</dbReference>
<dbReference type="SUPFAM" id="SSF52266">
    <property type="entry name" value="SGNH hydrolase"/>
    <property type="match status" value="1"/>
</dbReference>
<dbReference type="Pfam" id="PF18962">
    <property type="entry name" value="Por_Secre_tail"/>
    <property type="match status" value="1"/>
</dbReference>
<reference evidence="4 5" key="1">
    <citation type="submission" date="2016-10" db="EMBL/GenBank/DDBJ databases">
        <authorList>
            <person name="de Groot N.N."/>
        </authorList>
    </citation>
    <scope>NUCLEOTIDE SEQUENCE [LARGE SCALE GENOMIC DNA]</scope>
    <source>
        <strain evidence="4 5">DSM 19938</strain>
    </source>
</reference>
<dbReference type="STRING" id="408657.SAMN04487995_0639"/>
<dbReference type="Pfam" id="PF03629">
    <property type="entry name" value="SASA"/>
    <property type="match status" value="1"/>
</dbReference>
<dbReference type="OrthoDB" id="926075at2"/>
<dbReference type="EMBL" id="FNXY01000001">
    <property type="protein sequence ID" value="SEI42841.1"/>
    <property type="molecule type" value="Genomic_DNA"/>
</dbReference>
<organism evidence="4 5">
    <name type="scientific">Dyadobacter koreensis</name>
    <dbReference type="NCBI Taxonomy" id="408657"/>
    <lineage>
        <taxon>Bacteria</taxon>
        <taxon>Pseudomonadati</taxon>
        <taxon>Bacteroidota</taxon>
        <taxon>Cytophagia</taxon>
        <taxon>Cytophagales</taxon>
        <taxon>Spirosomataceae</taxon>
        <taxon>Dyadobacter</taxon>
    </lineage>
</organism>
<dbReference type="RefSeq" id="WP_090331849.1">
    <property type="nucleotide sequence ID" value="NZ_FNXY01000001.1"/>
</dbReference>
<dbReference type="InterPro" id="IPR013783">
    <property type="entry name" value="Ig-like_fold"/>
</dbReference>
<keyword evidence="5" id="KW-1185">Reference proteome</keyword>
<accession>A0A1H6QGI3</accession>
<dbReference type="InterPro" id="IPR005181">
    <property type="entry name" value="SASA"/>
</dbReference>
<dbReference type="Gene3D" id="2.60.40.10">
    <property type="entry name" value="Immunoglobulins"/>
    <property type="match status" value="1"/>
</dbReference>
<dbReference type="GO" id="GO:0016788">
    <property type="term" value="F:hydrolase activity, acting on ester bonds"/>
    <property type="evidence" value="ECO:0007669"/>
    <property type="project" value="UniProtKB-ARBA"/>
</dbReference>
<evidence type="ECO:0000313" key="4">
    <source>
        <dbReference type="EMBL" id="SEI42841.1"/>
    </source>
</evidence>
<protein>
    <submittedName>
        <fullName evidence="4">Por secretion system C-terminal sorting domain-containing protein</fullName>
    </submittedName>
</protein>
<evidence type="ECO:0000313" key="5">
    <source>
        <dbReference type="Proteomes" id="UP000199532"/>
    </source>
</evidence>
<evidence type="ECO:0000259" key="2">
    <source>
        <dbReference type="Pfam" id="PF03629"/>
    </source>
</evidence>
<proteinExistence type="predicted"/>
<dbReference type="InterPro" id="IPR036514">
    <property type="entry name" value="SGNH_hydro_sf"/>
</dbReference>
<name>A0A1H6QGI3_9BACT</name>
<dbReference type="InterPro" id="IPR026444">
    <property type="entry name" value="Secre_tail"/>
</dbReference>
<feature type="domain" description="Secretion system C-terminal sorting" evidence="3">
    <location>
        <begin position="601"/>
        <end position="674"/>
    </location>
</feature>
<feature type="domain" description="Sialate O-acetylesterase" evidence="2">
    <location>
        <begin position="137"/>
        <end position="360"/>
    </location>
</feature>
<evidence type="ECO:0000259" key="3">
    <source>
        <dbReference type="Pfam" id="PF18962"/>
    </source>
</evidence>
<dbReference type="AlphaFoldDB" id="A0A1H6QGI3"/>
<keyword evidence="1" id="KW-0378">Hydrolase</keyword>
<evidence type="ECO:0000256" key="1">
    <source>
        <dbReference type="ARBA" id="ARBA00022801"/>
    </source>
</evidence>
<sequence length="676" mass="75942">MKIKLSPNKRVVRFLVFTSIILSVSSQLFAQRFNSVVFSNLPQDYQLYPRNAHSDGIIPISGIVEVTGYSYVSIQVFRNDTFFKYLKASLKYDSKGTGSFAAETSIKAELAQYSFKVFACKTTDSTLIVTRKNVVSGDVFIVDGQSNSTGFFDESSTDPYCRTFGKITDVLNTAPYNPADTLWALSNQQKYLTGVGTMGFEIQKQLSQRYGIPNCLINGGFHWSSSVNHAQRTENNPADLNTGYGRLLYRIQKAGLQNAVKSFIYRQGESEAYHEGSDWPGNFEKIRNNLKLDFPKLEQIYVFQIDIIYFPSTTGAELREYQRRLPERYPDVQSLATVGTKQFDGLHYGPEGYRQNGLEVSRLIAKDFYQLGDTLNINSPSLKKVFYTSQEKKQLILVFDEGQQLIYPEPYKVSDQVTLHMKDFIYLNGFPAAVSTARADGNRIVLDFANSQNASRLDYLPPYTLETNYFYPFNGPYLTNKLGMRAFTVNNFSIVDGLNSPSLISSVNPFANAVLSWNEINGATSYTLERKISGENDYKIIGKFSAASRSFEDKTNSFPGKISYRLKAGNNVAESSSYAYAEVEIPVVLGLQEPVNELITVYPNPAATHQRITVRPQNLVKGSILLINSLGQTLQRKEITHQTEAGFIIADLPAGTYFIQLQTENKSLTKKLSVVR</sequence>
<dbReference type="NCBIfam" id="TIGR04183">
    <property type="entry name" value="Por_Secre_tail"/>
    <property type="match status" value="1"/>
</dbReference>
<dbReference type="Gene3D" id="3.40.50.1110">
    <property type="entry name" value="SGNH hydrolase"/>
    <property type="match status" value="1"/>
</dbReference>
<gene>
    <name evidence="4" type="ORF">SAMN04487995_0639</name>
</gene>